<sequence>MSEPTPTPALTIQEQVQTIREDLTSAIPALARTLTESSYADVRFHAMRALAKLAENPTFCQEIASTALASVSRSIQNEIRSVEPTGSMGKYQSQIIEVALALYESLQRHTSVAPASPTAPTDSGPALVARPAANDVDDWEIES</sequence>
<proteinExistence type="predicted"/>
<feature type="region of interest" description="Disordered" evidence="1">
    <location>
        <begin position="111"/>
        <end position="143"/>
    </location>
</feature>
<dbReference type="SUPFAM" id="SSF48371">
    <property type="entry name" value="ARM repeat"/>
    <property type="match status" value="1"/>
</dbReference>
<evidence type="ECO:0000313" key="3">
    <source>
        <dbReference type="Proteomes" id="UP000054097"/>
    </source>
</evidence>
<reference evidence="3" key="2">
    <citation type="submission" date="2015-01" db="EMBL/GenBank/DDBJ databases">
        <title>Evolutionary Origins and Diversification of the Mycorrhizal Mutualists.</title>
        <authorList>
            <consortium name="DOE Joint Genome Institute"/>
            <consortium name="Mycorrhizal Genomics Consortium"/>
            <person name="Kohler A."/>
            <person name="Kuo A."/>
            <person name="Nagy L.G."/>
            <person name="Floudas D."/>
            <person name="Copeland A."/>
            <person name="Barry K.W."/>
            <person name="Cichocki N."/>
            <person name="Veneault-Fourrey C."/>
            <person name="LaButti K."/>
            <person name="Lindquist E.A."/>
            <person name="Lipzen A."/>
            <person name="Lundell T."/>
            <person name="Morin E."/>
            <person name="Murat C."/>
            <person name="Riley R."/>
            <person name="Ohm R."/>
            <person name="Sun H."/>
            <person name="Tunlid A."/>
            <person name="Henrissat B."/>
            <person name="Grigoriev I.V."/>
            <person name="Hibbett D.S."/>
            <person name="Martin F."/>
        </authorList>
    </citation>
    <scope>NUCLEOTIDE SEQUENCE [LARGE SCALE GENOMIC DNA]</scope>
    <source>
        <strain evidence="3">MAFF 305830</strain>
    </source>
</reference>
<evidence type="ECO:0000256" key="1">
    <source>
        <dbReference type="SAM" id="MobiDB-lite"/>
    </source>
</evidence>
<gene>
    <name evidence="2" type="ORF">M408DRAFT_147890</name>
</gene>
<reference evidence="2 3" key="1">
    <citation type="submission" date="2014-04" db="EMBL/GenBank/DDBJ databases">
        <authorList>
            <consortium name="DOE Joint Genome Institute"/>
            <person name="Kuo A."/>
            <person name="Zuccaro A."/>
            <person name="Kohler A."/>
            <person name="Nagy L.G."/>
            <person name="Floudas D."/>
            <person name="Copeland A."/>
            <person name="Barry K.W."/>
            <person name="Cichocki N."/>
            <person name="Veneault-Fourrey C."/>
            <person name="LaButti K."/>
            <person name="Lindquist E.A."/>
            <person name="Lipzen A."/>
            <person name="Lundell T."/>
            <person name="Morin E."/>
            <person name="Murat C."/>
            <person name="Sun H."/>
            <person name="Tunlid A."/>
            <person name="Henrissat B."/>
            <person name="Grigoriev I.V."/>
            <person name="Hibbett D.S."/>
            <person name="Martin F."/>
            <person name="Nordberg H.P."/>
            <person name="Cantor M.N."/>
            <person name="Hua S.X."/>
        </authorList>
    </citation>
    <scope>NUCLEOTIDE SEQUENCE [LARGE SCALE GENOMIC DNA]</scope>
    <source>
        <strain evidence="2 3">MAFF 305830</strain>
    </source>
</reference>
<dbReference type="HOGENOM" id="CLU_124034_0_0_1"/>
<dbReference type="Gene3D" id="1.25.10.10">
    <property type="entry name" value="Leucine-rich Repeat Variant"/>
    <property type="match status" value="1"/>
</dbReference>
<dbReference type="EMBL" id="KN824295">
    <property type="protein sequence ID" value="KIM28085.1"/>
    <property type="molecule type" value="Genomic_DNA"/>
</dbReference>
<organism evidence="2 3">
    <name type="scientific">Serendipita vermifera MAFF 305830</name>
    <dbReference type="NCBI Taxonomy" id="933852"/>
    <lineage>
        <taxon>Eukaryota</taxon>
        <taxon>Fungi</taxon>
        <taxon>Dikarya</taxon>
        <taxon>Basidiomycota</taxon>
        <taxon>Agaricomycotina</taxon>
        <taxon>Agaricomycetes</taxon>
        <taxon>Sebacinales</taxon>
        <taxon>Serendipitaceae</taxon>
        <taxon>Serendipita</taxon>
    </lineage>
</organism>
<dbReference type="InterPro" id="IPR011989">
    <property type="entry name" value="ARM-like"/>
</dbReference>
<dbReference type="AlphaFoldDB" id="A0A0C3AU46"/>
<keyword evidence="3" id="KW-1185">Reference proteome</keyword>
<dbReference type="InterPro" id="IPR016024">
    <property type="entry name" value="ARM-type_fold"/>
</dbReference>
<name>A0A0C3AU46_SERVB</name>
<dbReference type="Proteomes" id="UP000054097">
    <property type="component" value="Unassembled WGS sequence"/>
</dbReference>
<accession>A0A0C3AU46</accession>
<protein>
    <submittedName>
        <fullName evidence="2">Uncharacterized protein</fullName>
    </submittedName>
</protein>
<evidence type="ECO:0000313" key="2">
    <source>
        <dbReference type="EMBL" id="KIM28085.1"/>
    </source>
</evidence>